<dbReference type="AlphaFoldDB" id="A0A2I0JSN2"/>
<evidence type="ECO:0000313" key="1">
    <source>
        <dbReference type="EMBL" id="PKI58883.1"/>
    </source>
</evidence>
<organism evidence="1 2">
    <name type="scientific">Punica granatum</name>
    <name type="common">Pomegranate</name>
    <dbReference type="NCBI Taxonomy" id="22663"/>
    <lineage>
        <taxon>Eukaryota</taxon>
        <taxon>Viridiplantae</taxon>
        <taxon>Streptophyta</taxon>
        <taxon>Embryophyta</taxon>
        <taxon>Tracheophyta</taxon>
        <taxon>Spermatophyta</taxon>
        <taxon>Magnoliopsida</taxon>
        <taxon>eudicotyledons</taxon>
        <taxon>Gunneridae</taxon>
        <taxon>Pentapetalae</taxon>
        <taxon>rosids</taxon>
        <taxon>malvids</taxon>
        <taxon>Myrtales</taxon>
        <taxon>Lythraceae</taxon>
        <taxon>Punica</taxon>
    </lineage>
</organism>
<name>A0A2I0JSN2_PUNGR</name>
<keyword evidence="2" id="KW-1185">Reference proteome</keyword>
<dbReference type="Proteomes" id="UP000233551">
    <property type="component" value="Unassembled WGS sequence"/>
</dbReference>
<proteinExistence type="predicted"/>
<evidence type="ECO:0000313" key="2">
    <source>
        <dbReference type="Proteomes" id="UP000233551"/>
    </source>
</evidence>
<gene>
    <name evidence="1" type="ORF">CRG98_020722</name>
</gene>
<accession>A0A2I0JSN2</accession>
<comment type="caution">
    <text evidence="1">The sequence shown here is derived from an EMBL/GenBank/DDBJ whole genome shotgun (WGS) entry which is preliminary data.</text>
</comment>
<reference evidence="1 2" key="1">
    <citation type="submission" date="2017-11" db="EMBL/GenBank/DDBJ databases">
        <title>De-novo sequencing of pomegranate (Punica granatum L.) genome.</title>
        <authorList>
            <person name="Akparov Z."/>
            <person name="Amiraslanov A."/>
            <person name="Hajiyeva S."/>
            <person name="Abbasov M."/>
            <person name="Kaur K."/>
            <person name="Hamwieh A."/>
            <person name="Solovyev V."/>
            <person name="Salamov A."/>
            <person name="Braich B."/>
            <person name="Kosarev P."/>
            <person name="Mahmoud A."/>
            <person name="Hajiyev E."/>
            <person name="Babayeva S."/>
            <person name="Izzatullayeva V."/>
            <person name="Mammadov A."/>
            <person name="Mammadov A."/>
            <person name="Sharifova S."/>
            <person name="Ojaghi J."/>
            <person name="Eynullazada K."/>
            <person name="Bayramov B."/>
            <person name="Abdulazimova A."/>
            <person name="Shahmuradov I."/>
        </authorList>
    </citation>
    <scope>NUCLEOTIDE SEQUENCE [LARGE SCALE GENOMIC DNA]</scope>
    <source>
        <strain evidence="2">cv. AG2017</strain>
        <tissue evidence="1">Leaf</tissue>
    </source>
</reference>
<protein>
    <submittedName>
        <fullName evidence="1">Uncharacterized protein</fullName>
    </submittedName>
</protein>
<sequence length="145" mass="16116">MVRASRSPSRWLELCPSPSGGFLTLVVSDLLFPSSDCPSLCYRLNVERALQAVIAALLSSSPFRRRGIYPIGAASYSLSLAVRLTNATANIRVRMSLRGRFYPVDTHLRPRDGILALNYKESYSLANGSYEPPVTPTLYNCAFYY</sequence>
<dbReference type="EMBL" id="PGOL01001336">
    <property type="protein sequence ID" value="PKI58883.1"/>
    <property type="molecule type" value="Genomic_DNA"/>
</dbReference>